<keyword evidence="2 6" id="KW-0808">Transferase</keyword>
<keyword evidence="6" id="KW-0460">Magnesium</keyword>
<dbReference type="Proteomes" id="UP000292424">
    <property type="component" value="Chromosome"/>
</dbReference>
<keyword evidence="5 6" id="KW-0067">ATP-binding</keyword>
<dbReference type="EMBL" id="CP044016">
    <property type="protein sequence ID" value="QES87605.1"/>
    <property type="molecule type" value="Genomic_DNA"/>
</dbReference>
<dbReference type="GO" id="GO:0000287">
    <property type="term" value="F:magnesium ion binding"/>
    <property type="evidence" value="ECO:0007669"/>
    <property type="project" value="UniProtKB-UniRule"/>
</dbReference>
<dbReference type="PANTHER" id="PTHR21060">
    <property type="entry name" value="ACETATE KINASE"/>
    <property type="match status" value="1"/>
</dbReference>
<feature type="site" description="Transition state stabilizer" evidence="6">
    <location>
        <position position="181"/>
    </location>
</feature>
<dbReference type="RefSeq" id="WP_131328494.1">
    <property type="nucleotide sequence ID" value="NZ_CP044016.1"/>
</dbReference>
<evidence type="ECO:0000256" key="6">
    <source>
        <dbReference type="HAMAP-Rule" id="MF_00020"/>
    </source>
</evidence>
<feature type="binding site" evidence="6">
    <location>
        <begin position="209"/>
        <end position="213"/>
    </location>
    <ligand>
        <name>ATP</name>
        <dbReference type="ChEBI" id="CHEBI:30616"/>
    </ligand>
</feature>
<feature type="binding site" evidence="6">
    <location>
        <position position="12"/>
    </location>
    <ligand>
        <name>Mg(2+)</name>
        <dbReference type="ChEBI" id="CHEBI:18420"/>
    </ligand>
</feature>
<name>A0A5P2FWQ0_9BACT</name>
<comment type="pathway">
    <text evidence="6">Metabolic intermediate biosynthesis; acetyl-CoA biosynthesis; acetyl-CoA from acetate: step 1/2.</text>
</comment>
<dbReference type="AlphaFoldDB" id="A0A5P2FWQ0"/>
<keyword evidence="4 6" id="KW-0418">Kinase</keyword>
<dbReference type="PANTHER" id="PTHR21060:SF15">
    <property type="entry name" value="ACETATE KINASE-RELATED"/>
    <property type="match status" value="1"/>
</dbReference>
<dbReference type="Pfam" id="PF00871">
    <property type="entry name" value="Acetate_kinase"/>
    <property type="match status" value="1"/>
</dbReference>
<dbReference type="OrthoDB" id="9802453at2"/>
<dbReference type="GO" id="GO:0006083">
    <property type="term" value="P:acetate metabolic process"/>
    <property type="evidence" value="ECO:0007669"/>
    <property type="project" value="TreeGrafter"/>
</dbReference>
<feature type="binding site" evidence="6">
    <location>
        <position position="382"/>
    </location>
    <ligand>
        <name>Mg(2+)</name>
        <dbReference type="ChEBI" id="CHEBI:18420"/>
    </ligand>
</feature>
<dbReference type="PROSITE" id="PS01076">
    <property type="entry name" value="ACETATE_KINASE_2"/>
    <property type="match status" value="1"/>
</dbReference>
<dbReference type="UniPathway" id="UPA00340">
    <property type="reaction ID" value="UER00458"/>
</dbReference>
<dbReference type="GO" id="GO:0005524">
    <property type="term" value="F:ATP binding"/>
    <property type="evidence" value="ECO:0007669"/>
    <property type="project" value="UniProtKB-KW"/>
</dbReference>
<gene>
    <name evidence="6" type="primary">ackA</name>
    <name evidence="8" type="ORF">E0W69_002620</name>
</gene>
<evidence type="ECO:0000256" key="1">
    <source>
        <dbReference type="ARBA" id="ARBA00008748"/>
    </source>
</evidence>
<dbReference type="GO" id="GO:0006085">
    <property type="term" value="P:acetyl-CoA biosynthetic process"/>
    <property type="evidence" value="ECO:0007669"/>
    <property type="project" value="UniProtKB-UniRule"/>
</dbReference>
<comment type="subunit">
    <text evidence="6">Homodimer.</text>
</comment>
<feature type="site" description="Transition state stabilizer" evidence="6">
    <location>
        <position position="242"/>
    </location>
</feature>
<evidence type="ECO:0000313" key="8">
    <source>
        <dbReference type="EMBL" id="QES87605.1"/>
    </source>
</evidence>
<reference evidence="8 9" key="1">
    <citation type="submission" date="2019-09" db="EMBL/GenBank/DDBJ databases">
        <title>Complete genome sequence of Arachidicoccus sp. B3-10 isolated from apple orchard soil.</title>
        <authorList>
            <person name="Kim H.S."/>
            <person name="Han K.-I."/>
            <person name="Suh M.K."/>
            <person name="Lee K.C."/>
            <person name="Eom M.K."/>
            <person name="Kim J.-S."/>
            <person name="Kang S.W."/>
            <person name="Sin Y."/>
            <person name="Lee J.-S."/>
        </authorList>
    </citation>
    <scope>NUCLEOTIDE SEQUENCE [LARGE SCALE GENOMIC DNA]</scope>
    <source>
        <strain evidence="8 9">B3-10</strain>
    </source>
</reference>
<dbReference type="KEGG" id="arac:E0W69_002620"/>
<proteinExistence type="inferred from homology"/>
<dbReference type="GO" id="GO:0008776">
    <property type="term" value="F:acetate kinase activity"/>
    <property type="evidence" value="ECO:0007669"/>
    <property type="project" value="UniProtKB-UniRule"/>
</dbReference>
<dbReference type="HAMAP" id="MF_00020">
    <property type="entry name" value="Acetate_kinase"/>
    <property type="match status" value="1"/>
</dbReference>
<keyword evidence="3 6" id="KW-0547">Nucleotide-binding</keyword>
<keyword evidence="6" id="KW-0963">Cytoplasm</keyword>
<feature type="binding site" evidence="6">
    <location>
        <position position="19"/>
    </location>
    <ligand>
        <name>ATP</name>
        <dbReference type="ChEBI" id="CHEBI:30616"/>
    </ligand>
</feature>
<feature type="binding site" evidence="6">
    <location>
        <position position="94"/>
    </location>
    <ligand>
        <name>substrate</name>
    </ligand>
</feature>
<dbReference type="InterPro" id="IPR000890">
    <property type="entry name" value="Aliphatic_acid_kin_short-chain"/>
</dbReference>
<comment type="function">
    <text evidence="6">Catalyzes the formation of acetyl phosphate from acetate and ATP. Can also catalyze the reverse reaction.</text>
</comment>
<dbReference type="PIRSF" id="PIRSF000722">
    <property type="entry name" value="Acetate_prop_kin"/>
    <property type="match status" value="1"/>
</dbReference>
<accession>A0A5P2FWQ0</accession>
<evidence type="ECO:0000313" key="9">
    <source>
        <dbReference type="Proteomes" id="UP000292424"/>
    </source>
</evidence>
<feature type="binding site" evidence="6">
    <location>
        <begin position="284"/>
        <end position="286"/>
    </location>
    <ligand>
        <name>ATP</name>
        <dbReference type="ChEBI" id="CHEBI:30616"/>
    </ligand>
</feature>
<feature type="binding site" evidence="6">
    <location>
        <begin position="331"/>
        <end position="335"/>
    </location>
    <ligand>
        <name>ATP</name>
        <dbReference type="ChEBI" id="CHEBI:30616"/>
    </ligand>
</feature>
<protein>
    <recommendedName>
        <fullName evidence="6">Acetate kinase</fullName>
        <ecNumber evidence="6">2.7.2.1</ecNumber>
    </recommendedName>
    <alternativeName>
        <fullName evidence="6">Acetokinase</fullName>
    </alternativeName>
</protein>
<feature type="active site" description="Proton donor/acceptor" evidence="6">
    <location>
        <position position="150"/>
    </location>
</feature>
<dbReference type="InterPro" id="IPR043129">
    <property type="entry name" value="ATPase_NBD"/>
</dbReference>
<sequence>MQITAKKVLVLNGGSSSIKFAVYTVNDQELILEIKGQIDRIGDYNSHLEMKWANGQTFLSEKINRSNYTQSTIKLLEYLQKYVGMEDVSTIGHRIVFGGHHHFPRLIDDTLLQELRSWTDYDEDHLPAAIKVIEIFQKHFPTIPQVASFDTSFHTNLPKVAKLYALPIAYYEQGIRRYGFHGLSYTFLLRQIKTLQPELVSFGKMIFAHLGNGASIAAIKNGQCIDTSMGFTPTAGLVMGTRCGDIDPGILLHLIRQEKLPARRVRGLINHKSGLWGLSEISSDMRTLLEKENKNEKVKDAIHLFCYNLVKYIGSYAAILEGINAIVFAGGIGENSPEIRKRICQKLSYLGLSLDENKNNNNETIISTEHSVIKVFVIKTDEEIILAENALEFT</sequence>
<keyword evidence="9" id="KW-1185">Reference proteome</keyword>
<dbReference type="PRINTS" id="PR00471">
    <property type="entry name" value="ACETATEKNASE"/>
</dbReference>
<dbReference type="NCBIfam" id="TIGR00016">
    <property type="entry name" value="ackA"/>
    <property type="match status" value="1"/>
</dbReference>
<dbReference type="EC" id="2.7.2.1" evidence="6"/>
<comment type="subcellular location">
    <subcellularLocation>
        <location evidence="6">Cytoplasm</location>
    </subcellularLocation>
</comment>
<dbReference type="Gene3D" id="3.30.420.40">
    <property type="match status" value="2"/>
</dbReference>
<dbReference type="InterPro" id="IPR023865">
    <property type="entry name" value="Aliphatic_acid_kinase_CS"/>
</dbReference>
<evidence type="ECO:0000256" key="5">
    <source>
        <dbReference type="ARBA" id="ARBA00022840"/>
    </source>
</evidence>
<evidence type="ECO:0000256" key="4">
    <source>
        <dbReference type="ARBA" id="ARBA00022777"/>
    </source>
</evidence>
<comment type="similarity">
    <text evidence="1 6 7">Belongs to the acetokinase family.</text>
</comment>
<dbReference type="GO" id="GO:0005737">
    <property type="term" value="C:cytoplasm"/>
    <property type="evidence" value="ECO:0007669"/>
    <property type="project" value="UniProtKB-SubCell"/>
</dbReference>
<comment type="catalytic activity">
    <reaction evidence="6">
        <text>acetate + ATP = acetyl phosphate + ADP</text>
        <dbReference type="Rhea" id="RHEA:11352"/>
        <dbReference type="ChEBI" id="CHEBI:22191"/>
        <dbReference type="ChEBI" id="CHEBI:30089"/>
        <dbReference type="ChEBI" id="CHEBI:30616"/>
        <dbReference type="ChEBI" id="CHEBI:456216"/>
        <dbReference type="EC" id="2.7.2.1"/>
    </reaction>
</comment>
<keyword evidence="6" id="KW-0479">Metal-binding</keyword>
<dbReference type="InterPro" id="IPR004372">
    <property type="entry name" value="Ac/propionate_kinase"/>
</dbReference>
<dbReference type="PROSITE" id="PS01075">
    <property type="entry name" value="ACETATE_KINASE_1"/>
    <property type="match status" value="1"/>
</dbReference>
<dbReference type="SUPFAM" id="SSF53067">
    <property type="entry name" value="Actin-like ATPase domain"/>
    <property type="match status" value="2"/>
</dbReference>
<evidence type="ECO:0000256" key="3">
    <source>
        <dbReference type="ARBA" id="ARBA00022741"/>
    </source>
</evidence>
<evidence type="ECO:0000256" key="2">
    <source>
        <dbReference type="ARBA" id="ARBA00022679"/>
    </source>
</evidence>
<comment type="cofactor">
    <cofactor evidence="6">
        <name>Mg(2+)</name>
        <dbReference type="ChEBI" id="CHEBI:18420"/>
    </cofactor>
    <cofactor evidence="6">
        <name>Mn(2+)</name>
        <dbReference type="ChEBI" id="CHEBI:29035"/>
    </cofactor>
    <text evidence="6">Mg(2+). Can also accept Mn(2+).</text>
</comment>
<organism evidence="8 9">
    <name type="scientific">Rhizosphaericola mali</name>
    <dbReference type="NCBI Taxonomy" id="2545455"/>
    <lineage>
        <taxon>Bacteria</taxon>
        <taxon>Pseudomonadati</taxon>
        <taxon>Bacteroidota</taxon>
        <taxon>Chitinophagia</taxon>
        <taxon>Chitinophagales</taxon>
        <taxon>Chitinophagaceae</taxon>
        <taxon>Rhizosphaericola</taxon>
    </lineage>
</organism>
<evidence type="ECO:0000256" key="7">
    <source>
        <dbReference type="RuleBase" id="RU003835"/>
    </source>
</evidence>